<reference evidence="1" key="1">
    <citation type="journal article" date="2014" name="Front. Microbiol.">
        <title>High frequency of phylogenetically diverse reductive dehalogenase-homologous genes in deep subseafloor sedimentary metagenomes.</title>
        <authorList>
            <person name="Kawai M."/>
            <person name="Futagami T."/>
            <person name="Toyoda A."/>
            <person name="Takaki Y."/>
            <person name="Nishi S."/>
            <person name="Hori S."/>
            <person name="Arai W."/>
            <person name="Tsubouchi T."/>
            <person name="Morono Y."/>
            <person name="Uchiyama I."/>
            <person name="Ito T."/>
            <person name="Fujiyama A."/>
            <person name="Inagaki F."/>
            <person name="Takami H."/>
        </authorList>
    </citation>
    <scope>NUCLEOTIDE SEQUENCE</scope>
    <source>
        <strain evidence="1">Expedition CK06-06</strain>
    </source>
</reference>
<organism evidence="1">
    <name type="scientific">marine sediment metagenome</name>
    <dbReference type="NCBI Taxonomy" id="412755"/>
    <lineage>
        <taxon>unclassified sequences</taxon>
        <taxon>metagenomes</taxon>
        <taxon>ecological metagenomes</taxon>
    </lineage>
</organism>
<dbReference type="EMBL" id="BARS01026872">
    <property type="protein sequence ID" value="GAG05479.1"/>
    <property type="molecule type" value="Genomic_DNA"/>
</dbReference>
<accession>X0UIB8</accession>
<name>X0UIB8_9ZZZZ</name>
<proteinExistence type="predicted"/>
<comment type="caution">
    <text evidence="1">The sequence shown here is derived from an EMBL/GenBank/DDBJ whole genome shotgun (WGS) entry which is preliminary data.</text>
</comment>
<evidence type="ECO:0008006" key="2">
    <source>
        <dbReference type="Google" id="ProtNLM"/>
    </source>
</evidence>
<dbReference type="InterPro" id="IPR016913">
    <property type="entry name" value="UCP029215"/>
</dbReference>
<protein>
    <recommendedName>
        <fullName evidence="2">DUF2213 domain-containing protein</fullName>
    </recommendedName>
</protein>
<dbReference type="AlphaFoldDB" id="X0UIB8"/>
<feature type="non-terminal residue" evidence="1">
    <location>
        <position position="1"/>
    </location>
</feature>
<evidence type="ECO:0000313" key="1">
    <source>
        <dbReference type="EMBL" id="GAG05479.1"/>
    </source>
</evidence>
<gene>
    <name evidence="1" type="ORF">S01H1_42281</name>
</gene>
<sequence length="266" mass="30124">LDYSKKSNFKVDETTGFLHAKARVTRSGVFDYHTEDGDLIREYRSPEEVFDEKSIQSLQLKPITDDHPEEMVTVDNIKDFQIGTVGEDIKKDGDFLAANIIITDKEMVKTVVNRKKMNLPIELSLGYTCDVLPDMGIHDKDGWYTHKQHGIKYNHLSIVDKARAGRDVRILDKLNNKKKESKMAEKVQFTRKSVNLDSFKVDAITKVVDEDSLELANTLSSKLDEAVDVIVSLNKDKDVLQGKFDQANETITSLKTKVDSLSDINS</sequence>
<feature type="non-terminal residue" evidence="1">
    <location>
        <position position="266"/>
    </location>
</feature>
<dbReference type="Pfam" id="PF09979">
    <property type="entry name" value="DUF2213"/>
    <property type="match status" value="1"/>
</dbReference>